<dbReference type="GO" id="GO:0005737">
    <property type="term" value="C:cytoplasm"/>
    <property type="evidence" value="ECO:0007669"/>
    <property type="project" value="TreeGrafter"/>
</dbReference>
<dbReference type="Proteomes" id="UP001165378">
    <property type="component" value="Unassembled WGS sequence"/>
</dbReference>
<dbReference type="InterPro" id="IPR000792">
    <property type="entry name" value="Tscrpt_reg_LuxR_C"/>
</dbReference>
<protein>
    <submittedName>
        <fullName evidence="4">AAA family ATPase</fullName>
    </submittedName>
</protein>
<dbReference type="GO" id="GO:0004016">
    <property type="term" value="F:adenylate cyclase activity"/>
    <property type="evidence" value="ECO:0007669"/>
    <property type="project" value="TreeGrafter"/>
</dbReference>
<dbReference type="PANTHER" id="PTHR16305">
    <property type="entry name" value="TESTICULAR SOLUBLE ADENYLYL CYCLASE"/>
    <property type="match status" value="1"/>
</dbReference>
<dbReference type="InterPro" id="IPR027417">
    <property type="entry name" value="P-loop_NTPase"/>
</dbReference>
<dbReference type="EMBL" id="JAKFHA010000045">
    <property type="protein sequence ID" value="MCF2533184.1"/>
    <property type="molecule type" value="Genomic_DNA"/>
</dbReference>
<gene>
    <name evidence="4" type="ORF">LZ495_39035</name>
</gene>
<dbReference type="GO" id="GO:0003677">
    <property type="term" value="F:DNA binding"/>
    <property type="evidence" value="ECO:0007669"/>
    <property type="project" value="InterPro"/>
</dbReference>
<dbReference type="Pfam" id="PF13191">
    <property type="entry name" value="AAA_16"/>
    <property type="match status" value="1"/>
</dbReference>
<evidence type="ECO:0000313" key="5">
    <source>
        <dbReference type="Proteomes" id="UP001165378"/>
    </source>
</evidence>
<dbReference type="Gene3D" id="1.10.10.10">
    <property type="entry name" value="Winged helix-like DNA-binding domain superfamily/Winged helix DNA-binding domain"/>
    <property type="match status" value="1"/>
</dbReference>
<dbReference type="SUPFAM" id="SSF48452">
    <property type="entry name" value="TPR-like"/>
    <property type="match status" value="1"/>
</dbReference>
<dbReference type="PANTHER" id="PTHR16305:SF35">
    <property type="entry name" value="TRANSCRIPTIONAL ACTIVATOR DOMAIN"/>
    <property type="match status" value="1"/>
</dbReference>
<dbReference type="Pfam" id="PF00196">
    <property type="entry name" value="GerE"/>
    <property type="match status" value="1"/>
</dbReference>
<feature type="domain" description="HTH luxR-type" evidence="3">
    <location>
        <begin position="875"/>
        <end position="940"/>
    </location>
</feature>
<proteinExistence type="predicted"/>
<evidence type="ECO:0000313" key="4">
    <source>
        <dbReference type="EMBL" id="MCF2533184.1"/>
    </source>
</evidence>
<evidence type="ECO:0000256" key="2">
    <source>
        <dbReference type="ARBA" id="ARBA00022840"/>
    </source>
</evidence>
<keyword evidence="1" id="KW-0547">Nucleotide-binding</keyword>
<dbReference type="SUPFAM" id="SSF46894">
    <property type="entry name" value="C-terminal effector domain of the bipartite response regulators"/>
    <property type="match status" value="1"/>
</dbReference>
<keyword evidence="5" id="KW-1185">Reference proteome</keyword>
<dbReference type="GO" id="GO:0006355">
    <property type="term" value="P:regulation of DNA-templated transcription"/>
    <property type="evidence" value="ECO:0007669"/>
    <property type="project" value="InterPro"/>
</dbReference>
<dbReference type="InterPro" id="IPR011990">
    <property type="entry name" value="TPR-like_helical_dom_sf"/>
</dbReference>
<dbReference type="PROSITE" id="PS50043">
    <property type="entry name" value="HTH_LUXR_2"/>
    <property type="match status" value="1"/>
</dbReference>
<comment type="caution">
    <text evidence="4">The sequence shown here is derived from an EMBL/GenBank/DDBJ whole genome shotgun (WGS) entry which is preliminary data.</text>
</comment>
<dbReference type="PRINTS" id="PR00038">
    <property type="entry name" value="HTHLUXR"/>
</dbReference>
<evidence type="ECO:0000259" key="3">
    <source>
        <dbReference type="PROSITE" id="PS50043"/>
    </source>
</evidence>
<dbReference type="GO" id="GO:0005524">
    <property type="term" value="F:ATP binding"/>
    <property type="evidence" value="ECO:0007669"/>
    <property type="project" value="UniProtKB-KW"/>
</dbReference>
<dbReference type="InterPro" id="IPR036388">
    <property type="entry name" value="WH-like_DNA-bd_sf"/>
</dbReference>
<keyword evidence="2" id="KW-0067">ATP-binding</keyword>
<name>A0AA41QA50_9ACTN</name>
<dbReference type="AlphaFoldDB" id="A0AA41QA50"/>
<dbReference type="InterPro" id="IPR041664">
    <property type="entry name" value="AAA_16"/>
</dbReference>
<dbReference type="SUPFAM" id="SSF52540">
    <property type="entry name" value="P-loop containing nucleoside triphosphate hydrolases"/>
    <property type="match status" value="1"/>
</dbReference>
<organism evidence="4 5">
    <name type="scientific">Yinghuangia soli</name>
    <dbReference type="NCBI Taxonomy" id="2908204"/>
    <lineage>
        <taxon>Bacteria</taxon>
        <taxon>Bacillati</taxon>
        <taxon>Actinomycetota</taxon>
        <taxon>Actinomycetes</taxon>
        <taxon>Kitasatosporales</taxon>
        <taxon>Streptomycetaceae</taxon>
        <taxon>Yinghuangia</taxon>
    </lineage>
</organism>
<sequence>MHVFSFDPATTPLVGREAAVDRLRGLVRATTAGASGCLIVSGEAGIGKSRLLDETARIAGREGIGVIGATATELDRVTPLATLAGALSQCDPPVLDDGMRAELAEHAAFPYRQRELLVGALRDYAAARPVLVALDDIQWADEATAGAVRAMVPALAGLPVGWLLVGRPMTGGTPMYAAVEGLLECGAGHLALDALPDDAVHHLAAQLLGGRPDACIRNFADRAGGNPFLLRELCTSLAEAGRVRVADGVATVGEDALPESFRARTARRLRHLSPPARRLLEAGAVLGRPFQLREAAAMVGTPVPELARAAEEALVQGNLIDTGTALAFRHDLIRQAVYDGLAGPVKQALHYEAGSVLRAAGHPAAETARHLVWGARPGDPEAIAVLRSASDETLRTSPGLSADLLLQMLGLMPAHHPDRPDAVGQAVRRLTLAGRIGESLALGEETLRERMPAAGEAAIRLALIASLRLQGRDRQVFEHARLALATGAVTDRQRAVLLAQQAVAIMFWGLGDGADPARLRAEEFALEAVDIGERTGDHAAMLHGSCARSWALIARGRIGDGVLLAEQAMELGRFADRGQEWFPPHLWLANALTAAERFDEACTVIDAGLREAERHETTWAIPVLRYYRAVLWRTAGRTEEALAEAEAALVAAEELTVFIVADALLVTLALLELQRGDLPAARVHLARARRYVDRGVITAIEDMRIAAALLQAAEGDPHAALKTAEPVYDAFPKRLWTLAYDPWLGPELVRIALRAGAPDRAAAAATASRRLADLNPQLRTAEAAALHAEGLLGGDHKLLLAAVDAYRGAPRRLALAAALQDAAAVEPDRAQAIGLWDEALQIYTDADLPRLAAPVLSALRALGVRRRSPRANSRPTEGWEAITPAELRVVRLVAEGRTNRDIAQQLHLSPHTVDAHLRHAFAKLGVSNRIALTRVAAEHLPPGA</sequence>
<dbReference type="RefSeq" id="WP_235057961.1">
    <property type="nucleotide sequence ID" value="NZ_JAKFHA010000045.1"/>
</dbReference>
<accession>A0AA41QA50</accession>
<dbReference type="PROSITE" id="PS00622">
    <property type="entry name" value="HTH_LUXR_1"/>
    <property type="match status" value="1"/>
</dbReference>
<dbReference type="CDD" id="cd06170">
    <property type="entry name" value="LuxR_C_like"/>
    <property type="match status" value="1"/>
</dbReference>
<dbReference type="Gene3D" id="1.25.40.10">
    <property type="entry name" value="Tetratricopeptide repeat domain"/>
    <property type="match status" value="1"/>
</dbReference>
<dbReference type="InterPro" id="IPR016032">
    <property type="entry name" value="Sig_transdc_resp-reg_C-effctor"/>
</dbReference>
<evidence type="ECO:0000256" key="1">
    <source>
        <dbReference type="ARBA" id="ARBA00022741"/>
    </source>
</evidence>
<dbReference type="SMART" id="SM00421">
    <property type="entry name" value="HTH_LUXR"/>
    <property type="match status" value="1"/>
</dbReference>
<reference evidence="4" key="1">
    <citation type="submission" date="2022-01" db="EMBL/GenBank/DDBJ databases">
        <title>Genome-Based Taxonomic Classification of the Phylum Actinobacteria.</title>
        <authorList>
            <person name="Gao Y."/>
        </authorList>
    </citation>
    <scope>NUCLEOTIDE SEQUENCE</scope>
    <source>
        <strain evidence="4">KLBMP 8922</strain>
    </source>
</reference>